<protein>
    <submittedName>
        <fullName evidence="2">Uncharacterized protein</fullName>
    </submittedName>
</protein>
<accession>A0A8H4J3N1</accession>
<dbReference type="Gene3D" id="2.60.20.10">
    <property type="entry name" value="Crystallins"/>
    <property type="match status" value="1"/>
</dbReference>
<feature type="chain" id="PRO_5034369325" evidence="1">
    <location>
        <begin position="21"/>
        <end position="194"/>
    </location>
</feature>
<gene>
    <name evidence="2" type="ORF">GTA08_BOTSDO02420</name>
</gene>
<dbReference type="OrthoDB" id="2910287at2759"/>
<organism evidence="2 3">
    <name type="scientific">Botryosphaeria dothidea</name>
    <dbReference type="NCBI Taxonomy" id="55169"/>
    <lineage>
        <taxon>Eukaryota</taxon>
        <taxon>Fungi</taxon>
        <taxon>Dikarya</taxon>
        <taxon>Ascomycota</taxon>
        <taxon>Pezizomycotina</taxon>
        <taxon>Dothideomycetes</taxon>
        <taxon>Dothideomycetes incertae sedis</taxon>
        <taxon>Botryosphaeriales</taxon>
        <taxon>Botryosphaeriaceae</taxon>
        <taxon>Botryosphaeria</taxon>
    </lineage>
</organism>
<keyword evidence="1" id="KW-0732">Signal</keyword>
<dbReference type="AlphaFoldDB" id="A0A8H4J3N1"/>
<evidence type="ECO:0000313" key="2">
    <source>
        <dbReference type="EMBL" id="KAF4310188.1"/>
    </source>
</evidence>
<reference evidence="2" key="1">
    <citation type="submission" date="2020-04" db="EMBL/GenBank/DDBJ databases">
        <title>Genome Assembly and Annotation of Botryosphaeria dothidea sdau 11-99, a Latent Pathogen of Apple Fruit Ring Rot in China.</title>
        <authorList>
            <person name="Yu C."/>
            <person name="Diao Y."/>
            <person name="Lu Q."/>
            <person name="Zhao J."/>
            <person name="Cui S."/>
            <person name="Peng C."/>
            <person name="He B."/>
            <person name="Liu H."/>
        </authorList>
    </citation>
    <scope>NUCLEOTIDE SEQUENCE [LARGE SCALE GENOMIC DNA]</scope>
    <source>
        <strain evidence="2">Sdau11-99</strain>
    </source>
</reference>
<dbReference type="EMBL" id="WWBZ02000016">
    <property type="protein sequence ID" value="KAF4310188.1"/>
    <property type="molecule type" value="Genomic_DNA"/>
</dbReference>
<feature type="signal peptide" evidence="1">
    <location>
        <begin position="1"/>
        <end position="20"/>
    </location>
</feature>
<comment type="caution">
    <text evidence="2">The sequence shown here is derived from an EMBL/GenBank/DDBJ whole genome shotgun (WGS) entry which is preliminary data.</text>
</comment>
<evidence type="ECO:0000313" key="3">
    <source>
        <dbReference type="Proteomes" id="UP000572817"/>
    </source>
</evidence>
<dbReference type="Proteomes" id="UP000572817">
    <property type="component" value="Unassembled WGS sequence"/>
</dbReference>
<keyword evidence="3" id="KW-1185">Reference proteome</keyword>
<name>A0A8H4J3N1_9PEZI</name>
<evidence type="ECO:0000256" key="1">
    <source>
        <dbReference type="SAM" id="SignalP"/>
    </source>
</evidence>
<sequence length="194" mass="21598">MRLLGSTIVLFVTFAELTTALLKSPEIGVEMSIPSSMLVKRIDLSRTSFYVCDEANWDGRCQWFQTPVGECLNFSLLWNDRISSFGPDPGYTCNAYINTNCVGDGDDLVTSLQYPGIVDLTKEKGNWDNRISSVKCNLTDSHERAAAEPDSMVVTKTTLTTLWASCTTVTVNPRATYVFDKHIDPDDGQDFCKQ</sequence>
<proteinExistence type="predicted"/>